<dbReference type="Proteomes" id="UP000001640">
    <property type="component" value="Chromosome 1"/>
</dbReference>
<dbReference type="Gene3D" id="3.90.1410.10">
    <property type="entry name" value="set domain protein methyltransferase, domain 1"/>
    <property type="match status" value="1"/>
</dbReference>
<dbReference type="InParanoid" id="G0V7Z1"/>
<reference evidence="3 4" key="1">
    <citation type="journal article" date="2011" name="Proc. Natl. Acad. Sci. U.S.A.">
        <title>Evolutionary erosion of yeast sex chromosomes by mating-type switching accidents.</title>
        <authorList>
            <person name="Gordon J.L."/>
            <person name="Armisen D."/>
            <person name="Proux-Wera E."/>
            <person name="Oheigeartaigh S.S."/>
            <person name="Byrne K.P."/>
            <person name="Wolfe K.H."/>
        </authorList>
    </citation>
    <scope>NUCLEOTIDE SEQUENCE [LARGE SCALE GENOMIC DNA]</scope>
    <source>
        <strain evidence="4">ATCC 76901 / BCRC 22586 / CBS 4309 / NBRC 1992 / NRRL Y-12630</strain>
    </source>
</reference>
<dbReference type="KEGG" id="ncs:NCAS_0A10310"/>
<dbReference type="PANTHER" id="PTHR13271">
    <property type="entry name" value="UNCHARACTERIZED PUTATIVE METHYLTRANSFERASE"/>
    <property type="match status" value="1"/>
</dbReference>
<dbReference type="eggNOG" id="KOG1337">
    <property type="taxonomic scope" value="Eukaryota"/>
</dbReference>
<dbReference type="InterPro" id="IPR001214">
    <property type="entry name" value="SET_dom"/>
</dbReference>
<dbReference type="HOGENOM" id="CLU_033565_1_0_1"/>
<dbReference type="PANTHER" id="PTHR13271:SF128">
    <property type="entry name" value="RIBOSOMAL LYSINE N-METHYLTRANSFERASE 3"/>
    <property type="match status" value="1"/>
</dbReference>
<dbReference type="SUPFAM" id="SSF82199">
    <property type="entry name" value="SET domain"/>
    <property type="match status" value="1"/>
</dbReference>
<dbReference type="STRING" id="1064592.G0V7Z1"/>
<name>G0V7Z1_NAUCA</name>
<gene>
    <name evidence="3" type="primary">NCAS0A10310</name>
    <name evidence="3" type="ordered locus">NCAS_0A10310</name>
</gene>
<reference key="2">
    <citation type="submission" date="2011-08" db="EMBL/GenBank/DDBJ databases">
        <title>Genome sequence of Naumovozyma castellii.</title>
        <authorList>
            <person name="Gordon J.L."/>
            <person name="Armisen D."/>
            <person name="Proux-Wera E."/>
            <person name="OhEigeartaigh S.S."/>
            <person name="Byrne K.P."/>
            <person name="Wolfe K.H."/>
        </authorList>
    </citation>
    <scope>NUCLEOTIDE SEQUENCE</scope>
    <source>
        <strain>Type strain:CBS 4309</strain>
    </source>
</reference>
<dbReference type="OMA" id="EVDAYHE"/>
<dbReference type="CDD" id="cd10527">
    <property type="entry name" value="SET_LSMT"/>
    <property type="match status" value="1"/>
</dbReference>
<organism evidence="3 4">
    <name type="scientific">Naumovozyma castellii</name>
    <name type="common">Yeast</name>
    <name type="synonym">Saccharomyces castellii</name>
    <dbReference type="NCBI Taxonomy" id="27288"/>
    <lineage>
        <taxon>Eukaryota</taxon>
        <taxon>Fungi</taxon>
        <taxon>Dikarya</taxon>
        <taxon>Ascomycota</taxon>
        <taxon>Saccharomycotina</taxon>
        <taxon>Saccharomycetes</taxon>
        <taxon>Saccharomycetales</taxon>
        <taxon>Saccharomycetaceae</taxon>
        <taxon>Naumovozyma</taxon>
    </lineage>
</organism>
<dbReference type="OrthoDB" id="441812at2759"/>
<dbReference type="PROSITE" id="PS50280">
    <property type="entry name" value="SET"/>
    <property type="match status" value="1"/>
</dbReference>
<dbReference type="GO" id="GO:0016279">
    <property type="term" value="F:protein-lysine N-methyltransferase activity"/>
    <property type="evidence" value="ECO:0007669"/>
    <property type="project" value="TreeGrafter"/>
</dbReference>
<evidence type="ECO:0000313" key="3">
    <source>
        <dbReference type="EMBL" id="CCC67589.1"/>
    </source>
</evidence>
<evidence type="ECO:0000259" key="2">
    <source>
        <dbReference type="PROSITE" id="PS50280"/>
    </source>
</evidence>
<dbReference type="EMBL" id="HE576752">
    <property type="protein sequence ID" value="CCC67589.1"/>
    <property type="molecule type" value="Genomic_DNA"/>
</dbReference>
<protein>
    <recommendedName>
        <fullName evidence="2">SET domain-containing protein</fullName>
    </recommendedName>
</protein>
<dbReference type="RefSeq" id="XP_003673970.1">
    <property type="nucleotide sequence ID" value="XM_003673922.1"/>
</dbReference>
<accession>G0V7Z1</accession>
<feature type="compositionally biased region" description="Acidic residues" evidence="1">
    <location>
        <begin position="295"/>
        <end position="316"/>
    </location>
</feature>
<dbReference type="InterPro" id="IPR046341">
    <property type="entry name" value="SET_dom_sf"/>
</dbReference>
<feature type="domain" description="SET" evidence="2">
    <location>
        <begin position="27"/>
        <end position="348"/>
    </location>
</feature>
<evidence type="ECO:0000313" key="4">
    <source>
        <dbReference type="Proteomes" id="UP000001640"/>
    </source>
</evidence>
<proteinExistence type="predicted"/>
<sequence>MIENMANIKEQRLLEFILSGQGKFLSSHCEIRKSKGNHLGIYAKQGIVKDTTLLQIPKSTVFSASNSSIANLLQDEEIDGPLALTIAFIYETTVFREHSHWYSYLRTIKFKDENYGYILPPPYWDNEVKKILGGTTMDTLFHCFDIEDDIHLLYEVAEELAYTWHKDFGLAIPEEYFDFNPDNKSVCKDVKHQKFVSVMYVLSSVGFEIDTFHETGLVPIADLFNHNMVNANVDFVSIHDVCAYCGELGMCKHIIAEEAEEARDMDELGAHARNLNATARGDSVIDIKLLEELEEEQFEDENGSQDSSDDEDEYDEITGKKKVDPEECVDVVTTQDIKTDQEIFISSEEIPNPLLLLKYGYTLLENPFDISHMANEVDSMNKEKTHKDRLEWWTRIGLKYFSDWYRKMRMTEETESDFEDASENEEQEEGPENDENTAEQYMFEPYLTATGEPSFILLAILNLLTMTATEWKKFMDRIQKESTLERCFLRLEASVIHSNPAKKLLQRLITCKIKSLPDSNLFDSLDISEDVRRNIKVFLSSEKEILKRALKLL</sequence>
<dbReference type="InterPro" id="IPR050600">
    <property type="entry name" value="SETD3_SETD6_MTase"/>
</dbReference>
<keyword evidence="4" id="KW-1185">Reference proteome</keyword>
<evidence type="ECO:0000256" key="1">
    <source>
        <dbReference type="SAM" id="MobiDB-lite"/>
    </source>
</evidence>
<feature type="region of interest" description="Disordered" evidence="1">
    <location>
        <begin position="295"/>
        <end position="320"/>
    </location>
</feature>
<dbReference type="AlphaFoldDB" id="G0V7Z1"/>
<dbReference type="GeneID" id="96901068"/>
<feature type="region of interest" description="Disordered" evidence="1">
    <location>
        <begin position="413"/>
        <end position="437"/>
    </location>
</feature>
<dbReference type="GO" id="GO:0005634">
    <property type="term" value="C:nucleus"/>
    <property type="evidence" value="ECO:0007669"/>
    <property type="project" value="TreeGrafter"/>
</dbReference>
<dbReference type="FunCoup" id="G0V7Z1">
    <property type="interactions" value="174"/>
</dbReference>